<dbReference type="Proteomes" id="UP000600918">
    <property type="component" value="Unassembled WGS sequence"/>
</dbReference>
<evidence type="ECO:0000256" key="1">
    <source>
        <dbReference type="SAM" id="MobiDB-lite"/>
    </source>
</evidence>
<sequence>MEWSIISIQEQTTTSISVNVVKVDSCPLEPQYVGASSAHSLFLLRALTTALEHSLRATQNKFTHQKTPYRSKQRTHKD</sequence>
<organism evidence="2 3">
    <name type="scientific">Vespula pensylvanica</name>
    <name type="common">Western yellow jacket</name>
    <name type="synonym">Wasp</name>
    <dbReference type="NCBI Taxonomy" id="30213"/>
    <lineage>
        <taxon>Eukaryota</taxon>
        <taxon>Metazoa</taxon>
        <taxon>Ecdysozoa</taxon>
        <taxon>Arthropoda</taxon>
        <taxon>Hexapoda</taxon>
        <taxon>Insecta</taxon>
        <taxon>Pterygota</taxon>
        <taxon>Neoptera</taxon>
        <taxon>Endopterygota</taxon>
        <taxon>Hymenoptera</taxon>
        <taxon>Apocrita</taxon>
        <taxon>Aculeata</taxon>
        <taxon>Vespoidea</taxon>
        <taxon>Vespidae</taxon>
        <taxon>Vespinae</taxon>
        <taxon>Vespula</taxon>
    </lineage>
</organism>
<accession>A0A834N0E2</accession>
<comment type="caution">
    <text evidence="2">The sequence shown here is derived from an EMBL/GenBank/DDBJ whole genome shotgun (WGS) entry which is preliminary data.</text>
</comment>
<evidence type="ECO:0000313" key="2">
    <source>
        <dbReference type="EMBL" id="KAF7389568.1"/>
    </source>
</evidence>
<reference evidence="2" key="1">
    <citation type="journal article" date="2020" name="G3 (Bethesda)">
        <title>High-Quality Assemblies for Three Invasive Social Wasps from the &lt;i&gt;Vespula&lt;/i&gt; Genus.</title>
        <authorList>
            <person name="Harrop T.W.R."/>
            <person name="Guhlin J."/>
            <person name="McLaughlin G.M."/>
            <person name="Permina E."/>
            <person name="Stockwell P."/>
            <person name="Gilligan J."/>
            <person name="Le Lec M.F."/>
            <person name="Gruber M.A.M."/>
            <person name="Quinn O."/>
            <person name="Lovegrove M."/>
            <person name="Duncan E.J."/>
            <person name="Remnant E.J."/>
            <person name="Van Eeckhoven J."/>
            <person name="Graham B."/>
            <person name="Knapp R.A."/>
            <person name="Langford K.W."/>
            <person name="Kronenberg Z."/>
            <person name="Press M.O."/>
            <person name="Eacker S.M."/>
            <person name="Wilson-Rankin E.E."/>
            <person name="Purcell J."/>
            <person name="Lester P.J."/>
            <person name="Dearden P.K."/>
        </authorList>
    </citation>
    <scope>NUCLEOTIDE SEQUENCE</scope>
    <source>
        <strain evidence="2">Volc-1</strain>
    </source>
</reference>
<protein>
    <submittedName>
        <fullName evidence="2">Uncharacterized protein</fullName>
    </submittedName>
</protein>
<keyword evidence="3" id="KW-1185">Reference proteome</keyword>
<name>A0A834N0E2_VESPE</name>
<proteinExistence type="predicted"/>
<evidence type="ECO:0000313" key="3">
    <source>
        <dbReference type="Proteomes" id="UP000600918"/>
    </source>
</evidence>
<dbReference type="EMBL" id="JACSDY010000024">
    <property type="protein sequence ID" value="KAF7389568.1"/>
    <property type="molecule type" value="Genomic_DNA"/>
</dbReference>
<gene>
    <name evidence="2" type="ORF">H0235_018052</name>
</gene>
<dbReference type="AlphaFoldDB" id="A0A834N0E2"/>
<feature type="region of interest" description="Disordered" evidence="1">
    <location>
        <begin position="57"/>
        <end position="78"/>
    </location>
</feature>
<feature type="compositionally biased region" description="Basic residues" evidence="1">
    <location>
        <begin position="63"/>
        <end position="78"/>
    </location>
</feature>